<dbReference type="InterPro" id="IPR032126">
    <property type="entry name" value="LydA_holin"/>
</dbReference>
<dbReference type="AlphaFoldDB" id="A0A1X3DHY5"/>
<evidence type="ECO:0000256" key="2">
    <source>
        <dbReference type="SAM" id="SignalP"/>
    </source>
</evidence>
<keyword evidence="2" id="KW-0732">Signal</keyword>
<comment type="caution">
    <text evidence="3">The sequence shown here is derived from an EMBL/GenBank/DDBJ whole genome shotgun (WGS) entry which is preliminary data.</text>
</comment>
<sequence>MKNSFWGKIAVLLLYICIAPPALAAIRDSVHGTFTGVMIWDLAYNVLGGAGGGIIQVVRNLQNPRKYSNNIAVELALSMVISAFAGLLTYLFVAGTEFISVNGLMTLFMSCTSGVLGYEAIKLYTDDFTKKVVKGGGNAKD</sequence>
<keyword evidence="1" id="KW-1133">Transmembrane helix</keyword>
<dbReference type="RefSeq" id="WP_085359588.1">
    <property type="nucleotide sequence ID" value="NZ_MTAB01000015.1"/>
</dbReference>
<accession>A0A1X3DHY5</accession>
<feature type="signal peptide" evidence="2">
    <location>
        <begin position="1"/>
        <end position="24"/>
    </location>
</feature>
<reference evidence="4" key="1">
    <citation type="submission" date="2017-01" db="EMBL/GenBank/DDBJ databases">
        <authorList>
            <person name="Mah S.A."/>
            <person name="Swanson W.J."/>
            <person name="Moy G.W."/>
            <person name="Vacquier V.D."/>
        </authorList>
    </citation>
    <scope>NUCLEOTIDE SEQUENCE [LARGE SCALE GENOMIC DNA]</scope>
    <source>
        <strain evidence="4">124861</strain>
    </source>
</reference>
<keyword evidence="1" id="KW-0812">Transmembrane</keyword>
<dbReference type="EMBL" id="MTAB01000015">
    <property type="protein sequence ID" value="OSI20414.1"/>
    <property type="molecule type" value="Genomic_DNA"/>
</dbReference>
<dbReference type="Proteomes" id="UP000193303">
    <property type="component" value="Unassembled WGS sequence"/>
</dbReference>
<organism evidence="3 4">
    <name type="scientific">Neisseria dumasiana</name>
    <dbReference type="NCBI Taxonomy" id="1931275"/>
    <lineage>
        <taxon>Bacteria</taxon>
        <taxon>Pseudomonadati</taxon>
        <taxon>Pseudomonadota</taxon>
        <taxon>Betaproteobacteria</taxon>
        <taxon>Neisseriales</taxon>
        <taxon>Neisseriaceae</taxon>
        <taxon>Neisseria</taxon>
    </lineage>
</organism>
<gene>
    <name evidence="3" type="ORF">BV912_07540</name>
</gene>
<proteinExistence type="predicted"/>
<dbReference type="Pfam" id="PF16083">
    <property type="entry name" value="Phage_holin_3_3"/>
    <property type="match status" value="1"/>
</dbReference>
<evidence type="ECO:0000313" key="3">
    <source>
        <dbReference type="EMBL" id="OSI20414.1"/>
    </source>
</evidence>
<evidence type="ECO:0000313" key="4">
    <source>
        <dbReference type="Proteomes" id="UP000193303"/>
    </source>
</evidence>
<feature type="transmembrane region" description="Helical" evidence="1">
    <location>
        <begin position="99"/>
        <end position="121"/>
    </location>
</feature>
<feature type="transmembrane region" description="Helical" evidence="1">
    <location>
        <begin position="70"/>
        <end position="93"/>
    </location>
</feature>
<feature type="transmembrane region" description="Helical" evidence="1">
    <location>
        <begin position="34"/>
        <end position="58"/>
    </location>
</feature>
<evidence type="ECO:0008006" key="5">
    <source>
        <dbReference type="Google" id="ProtNLM"/>
    </source>
</evidence>
<keyword evidence="1" id="KW-0472">Membrane</keyword>
<evidence type="ECO:0000256" key="1">
    <source>
        <dbReference type="SAM" id="Phobius"/>
    </source>
</evidence>
<feature type="chain" id="PRO_5010860922" description="Holin" evidence="2">
    <location>
        <begin position="25"/>
        <end position="141"/>
    </location>
</feature>
<name>A0A1X3DHY5_9NEIS</name>
<protein>
    <recommendedName>
        <fullName evidence="5">Holin</fullName>
    </recommendedName>
</protein>